<dbReference type="OMA" id="NICCKLN"/>
<dbReference type="AlphaFoldDB" id="A0A8C5AXR0"/>
<dbReference type="CDD" id="cd15283">
    <property type="entry name" value="7tmC_V2R_pheromone"/>
    <property type="match status" value="1"/>
</dbReference>
<feature type="domain" description="G-protein coupled receptors family 3 profile" evidence="13">
    <location>
        <begin position="600"/>
        <end position="859"/>
    </location>
</feature>
<feature type="transmembrane region" description="Helical" evidence="11">
    <location>
        <begin position="827"/>
        <end position="850"/>
    </location>
</feature>
<dbReference type="Gene3D" id="3.40.50.2300">
    <property type="match status" value="2"/>
</dbReference>
<keyword evidence="7 11" id="KW-0472">Membrane</keyword>
<dbReference type="PANTHER" id="PTHR24061:SF418">
    <property type="entry name" value="C-FAMILY ODORANT RECEPTOR OLFCQ19-RELATED"/>
    <property type="match status" value="1"/>
</dbReference>
<dbReference type="InterPro" id="IPR011500">
    <property type="entry name" value="GPCR_3_9-Cys_dom"/>
</dbReference>
<sequence>MRAHNESHLFICVCLFVFSFSSHLSLTGPFNCTSQRKLNLDGMHKFGDVILGGIFAINYYTASSELYFTSEPDDPICHGFDIRGFRQAQTMAFAVDEINRNSKLLPNISLGYSLYDSCFKLGISFRAALSMTSGRGEPFKLNESCYGNPPVLGIVGDSSSTRTIAISSILSLYSLPMVSYFATCSCLSDRRQFPSFFRTIPSDAFQVRAMLQILRRFGWTWVGLVISDDDYGRHTAQSFQSDLAKSGGGCLAYLEVLPWGHNVAEIQRIVDRMKKSTSRVVTVFAHTSNMLDLMEEVVKQNVTGLQWIASEAWSTAKVLHTPTYMHFLAGTLGIAIRRGELPGLRDFLLTIRPDNDTLSTQDNTLVKQFWEHIFRCKFVSGWTEMEGQTQERLCTGNEVLRNKETEFLDLSNLRPEYNVYKAVYALAHALHEHLQCVPGSGPFKGQSCARLQGLEPWQLVYYLQRVNFTTDFGDQVSFDENGDVLPIYDVMNWRWLPDGITEVTNVGDVKEMASKRIDLNLDEDKIFWNFESKKPPRSVCSESCPPGTRMAIKKGEPVCCFDCIPYSTECTSCPDDFWSNIQRDQCVPKSKEFLSYVEPLGISFTTASLLGALLCTIVLGIFTHHRTTPVVRANNSELSFLILLSLKLCFLCSLFFIGKPMLWTCQLRHAAFGISFVLCVSCILVKTMVVLAVFKASKPGGDRGLKWFGVMQQRGTVVFLTLIQAAVCITWLVSSSPAPNENTKYYSDRIVVECLVGSTVGFGVLLGYIGLLAILSFLLAFLARNLPDNFNEAKFITFSTLVFCAVWIAFIPAYINSPGKYADAVEVFAILASSFVLLLALFGPKCYIILLKPEKNTKKALMGRGSPRS</sequence>
<dbReference type="InterPro" id="IPR038550">
    <property type="entry name" value="GPCR_3_9-Cys_sf"/>
</dbReference>
<evidence type="ECO:0000256" key="6">
    <source>
        <dbReference type="ARBA" id="ARBA00023040"/>
    </source>
</evidence>
<feature type="transmembrane region" description="Helical" evidence="11">
    <location>
        <begin position="715"/>
        <end position="735"/>
    </location>
</feature>
<dbReference type="SUPFAM" id="SSF53822">
    <property type="entry name" value="Periplasmic binding protein-like I"/>
    <property type="match status" value="1"/>
</dbReference>
<evidence type="ECO:0000256" key="2">
    <source>
        <dbReference type="ARBA" id="ARBA00022475"/>
    </source>
</evidence>
<dbReference type="Ensembl" id="ENSGMOT00000068168.1">
    <property type="protein sequence ID" value="ENSGMOP00000037082.1"/>
    <property type="gene ID" value="ENSGMOG00000022510.1"/>
</dbReference>
<dbReference type="PRINTS" id="PR00248">
    <property type="entry name" value="GPCRMGR"/>
</dbReference>
<dbReference type="CDD" id="cd06364">
    <property type="entry name" value="PBP1_CaSR"/>
    <property type="match status" value="1"/>
</dbReference>
<dbReference type="Pfam" id="PF00003">
    <property type="entry name" value="7tm_3"/>
    <property type="match status" value="1"/>
</dbReference>
<keyword evidence="2" id="KW-1003">Cell membrane</keyword>
<feature type="transmembrane region" description="Helical" evidence="11">
    <location>
        <begin position="795"/>
        <end position="815"/>
    </location>
</feature>
<reference evidence="14" key="2">
    <citation type="submission" date="2025-09" db="UniProtKB">
        <authorList>
            <consortium name="Ensembl"/>
        </authorList>
    </citation>
    <scope>IDENTIFICATION</scope>
</reference>
<feature type="transmembrane region" description="Helical" evidence="11">
    <location>
        <begin position="755"/>
        <end position="783"/>
    </location>
</feature>
<dbReference type="InterPro" id="IPR017978">
    <property type="entry name" value="GPCR_3_C"/>
</dbReference>
<evidence type="ECO:0000256" key="5">
    <source>
        <dbReference type="ARBA" id="ARBA00022989"/>
    </source>
</evidence>
<dbReference type="PROSITE" id="PS50259">
    <property type="entry name" value="G_PROTEIN_RECEP_F3_4"/>
    <property type="match status" value="1"/>
</dbReference>
<evidence type="ECO:0000256" key="4">
    <source>
        <dbReference type="ARBA" id="ARBA00022729"/>
    </source>
</evidence>
<evidence type="ECO:0000256" key="9">
    <source>
        <dbReference type="ARBA" id="ARBA00023180"/>
    </source>
</evidence>
<proteinExistence type="predicted"/>
<dbReference type="GO" id="GO:0005886">
    <property type="term" value="C:plasma membrane"/>
    <property type="evidence" value="ECO:0007669"/>
    <property type="project" value="UniProtKB-SubCell"/>
</dbReference>
<evidence type="ECO:0000256" key="7">
    <source>
        <dbReference type="ARBA" id="ARBA00023136"/>
    </source>
</evidence>
<dbReference type="InterPro" id="IPR000337">
    <property type="entry name" value="GPCR_3"/>
</dbReference>
<dbReference type="InterPro" id="IPR001828">
    <property type="entry name" value="ANF_lig-bd_rcpt"/>
</dbReference>
<dbReference type="Proteomes" id="UP000694546">
    <property type="component" value="Chromosome 16"/>
</dbReference>
<evidence type="ECO:0000256" key="3">
    <source>
        <dbReference type="ARBA" id="ARBA00022692"/>
    </source>
</evidence>
<dbReference type="InterPro" id="IPR004073">
    <property type="entry name" value="GPCR_3_vmron_rcpt_2"/>
</dbReference>
<feature type="transmembrane region" description="Helical" evidence="11">
    <location>
        <begin position="670"/>
        <end position="694"/>
    </location>
</feature>
<feature type="signal peptide" evidence="12">
    <location>
        <begin position="1"/>
        <end position="27"/>
    </location>
</feature>
<evidence type="ECO:0000256" key="1">
    <source>
        <dbReference type="ARBA" id="ARBA00004651"/>
    </source>
</evidence>
<evidence type="ECO:0000313" key="14">
    <source>
        <dbReference type="Ensembl" id="ENSGMOP00000037082.1"/>
    </source>
</evidence>
<keyword evidence="3 11" id="KW-0812">Transmembrane</keyword>
<protein>
    <recommendedName>
        <fullName evidence="13">G-protein coupled receptors family 3 profile domain-containing protein</fullName>
    </recommendedName>
</protein>
<dbReference type="GeneTree" id="ENSGT00940000162782"/>
<dbReference type="Gene3D" id="2.10.50.30">
    <property type="entry name" value="GPCR, family 3, nine cysteines domain"/>
    <property type="match status" value="1"/>
</dbReference>
<comment type="subcellular location">
    <subcellularLocation>
        <location evidence="1">Cell membrane</location>
        <topology evidence="1">Multi-pass membrane protein</topology>
    </subcellularLocation>
</comment>
<keyword evidence="9" id="KW-0325">Glycoprotein</keyword>
<name>A0A8C5AXR0_GADMO</name>
<dbReference type="Pfam" id="PF01094">
    <property type="entry name" value="ANF_receptor"/>
    <property type="match status" value="1"/>
</dbReference>
<keyword evidence="5 11" id="KW-1133">Transmembrane helix</keyword>
<evidence type="ECO:0000256" key="8">
    <source>
        <dbReference type="ARBA" id="ARBA00023170"/>
    </source>
</evidence>
<feature type="chain" id="PRO_5045077689" description="G-protein coupled receptors family 3 profile domain-containing protein" evidence="12">
    <location>
        <begin position="28"/>
        <end position="869"/>
    </location>
</feature>
<dbReference type="GO" id="GO:0004930">
    <property type="term" value="F:G protein-coupled receptor activity"/>
    <property type="evidence" value="ECO:0007669"/>
    <property type="project" value="UniProtKB-KW"/>
</dbReference>
<dbReference type="PANTHER" id="PTHR24061">
    <property type="entry name" value="CALCIUM-SENSING RECEPTOR-RELATED"/>
    <property type="match status" value="1"/>
</dbReference>
<keyword evidence="4 12" id="KW-0732">Signal</keyword>
<dbReference type="PRINTS" id="PR01535">
    <property type="entry name" value="VOMERONASL2R"/>
</dbReference>
<feature type="transmembrane region" description="Helical" evidence="11">
    <location>
        <begin position="638"/>
        <end position="658"/>
    </location>
</feature>
<keyword evidence="15" id="KW-1185">Reference proteome</keyword>
<organism evidence="14 15">
    <name type="scientific">Gadus morhua</name>
    <name type="common">Atlantic cod</name>
    <dbReference type="NCBI Taxonomy" id="8049"/>
    <lineage>
        <taxon>Eukaryota</taxon>
        <taxon>Metazoa</taxon>
        <taxon>Chordata</taxon>
        <taxon>Craniata</taxon>
        <taxon>Vertebrata</taxon>
        <taxon>Euteleostomi</taxon>
        <taxon>Actinopterygii</taxon>
        <taxon>Neopterygii</taxon>
        <taxon>Teleostei</taxon>
        <taxon>Neoteleostei</taxon>
        <taxon>Acanthomorphata</taxon>
        <taxon>Zeiogadaria</taxon>
        <taxon>Gadariae</taxon>
        <taxon>Gadiformes</taxon>
        <taxon>Gadoidei</taxon>
        <taxon>Gadidae</taxon>
        <taxon>Gadus</taxon>
    </lineage>
</organism>
<evidence type="ECO:0000313" key="15">
    <source>
        <dbReference type="Proteomes" id="UP000694546"/>
    </source>
</evidence>
<dbReference type="InterPro" id="IPR000068">
    <property type="entry name" value="GPCR_3_Ca_sens_rcpt-rel"/>
</dbReference>
<accession>A0A8C5AXR0</accession>
<dbReference type="Pfam" id="PF07562">
    <property type="entry name" value="NCD3G"/>
    <property type="match status" value="1"/>
</dbReference>
<keyword evidence="8" id="KW-0675">Receptor</keyword>
<dbReference type="InterPro" id="IPR028082">
    <property type="entry name" value="Peripla_BP_I"/>
</dbReference>
<evidence type="ECO:0000256" key="12">
    <source>
        <dbReference type="SAM" id="SignalP"/>
    </source>
</evidence>
<reference evidence="14" key="1">
    <citation type="submission" date="2025-08" db="UniProtKB">
        <authorList>
            <consortium name="Ensembl"/>
        </authorList>
    </citation>
    <scope>IDENTIFICATION</scope>
</reference>
<evidence type="ECO:0000256" key="11">
    <source>
        <dbReference type="SAM" id="Phobius"/>
    </source>
</evidence>
<keyword evidence="6" id="KW-0297">G-protein coupled receptor</keyword>
<evidence type="ECO:0000259" key="13">
    <source>
        <dbReference type="PROSITE" id="PS50259"/>
    </source>
</evidence>
<feature type="transmembrane region" description="Helical" evidence="11">
    <location>
        <begin position="600"/>
        <end position="622"/>
    </location>
</feature>
<keyword evidence="10" id="KW-0807">Transducer</keyword>
<evidence type="ECO:0000256" key="10">
    <source>
        <dbReference type="ARBA" id="ARBA00023224"/>
    </source>
</evidence>